<dbReference type="SMART" id="SM00872">
    <property type="entry name" value="Alpha-mann_mid"/>
    <property type="match status" value="1"/>
</dbReference>
<keyword evidence="10" id="KW-0812">Transmembrane</keyword>
<dbReference type="InterPro" id="IPR013780">
    <property type="entry name" value="Glyco_hydro_b"/>
</dbReference>
<dbReference type="Pfam" id="PF01074">
    <property type="entry name" value="Glyco_hydro_38N"/>
    <property type="match status" value="1"/>
</dbReference>
<dbReference type="AlphaFoldDB" id="A0AAN8PXS0"/>
<dbReference type="Gene3D" id="1.20.1270.50">
    <property type="entry name" value="Glycoside hydrolase family 38, central domain"/>
    <property type="match status" value="1"/>
</dbReference>
<dbReference type="GO" id="GO:0000139">
    <property type="term" value="C:Golgi membrane"/>
    <property type="evidence" value="ECO:0007669"/>
    <property type="project" value="TreeGrafter"/>
</dbReference>
<evidence type="ECO:0000259" key="11">
    <source>
        <dbReference type="SMART" id="SM00872"/>
    </source>
</evidence>
<keyword evidence="10" id="KW-0472">Membrane</keyword>
<dbReference type="InterPro" id="IPR000602">
    <property type="entry name" value="Glyco_hydro_38_N"/>
</dbReference>
<dbReference type="Pfam" id="PF07748">
    <property type="entry name" value="Glyco_hydro_38C"/>
    <property type="match status" value="1"/>
</dbReference>
<reference evidence="12 13" key="1">
    <citation type="submission" date="2024-01" db="EMBL/GenBank/DDBJ databases">
        <title>The genome of the rayed Mediterranean limpet Patella caerulea (Linnaeus, 1758).</title>
        <authorList>
            <person name="Anh-Thu Weber A."/>
            <person name="Halstead-Nussloch G."/>
        </authorList>
    </citation>
    <scope>NUCLEOTIDE SEQUENCE [LARGE SCALE GENOMIC DNA]</scope>
    <source>
        <strain evidence="12">AATW-2023a</strain>
        <tissue evidence="12">Whole specimen</tissue>
    </source>
</reference>
<comment type="similarity">
    <text evidence="1 9">Belongs to the glycosyl hydrolase 38 family.</text>
</comment>
<sequence>MSRIHILPLMSSRMKFWQRLIILCGSAFFTLFVYLMVSEESTWEDAHIKKARLVQSRLWPKKPNESFVLHKNQEMCNLQSWEQSQSRISTFDVYQRTEFNMNSDGSYEMATPPPDYPNNSENELDHLDVIIVPHSHNDPGWLKTVEEYYVDQTKHILTNMVNKLFEHPNMTFIWTETVFFSMWWNELDDDVKVHVRRLIRRGQLEIVLGGWVMPDEATTHYVSVIDQLLEGHQWLWENLGVKPKNSWSIDPFGYSGTMPYIWKKAGMENMVIQRVHQAVKNTLAETKSLEFWWRQMWDAKGSSDILCHVMPYMLYNIKFTCGPNRFHCLLFDFRHITNEASESRAKSINVNNIEQLATYLYEQYRKKSYLYKYNTILVPLGDDFRYDMEIEWDQQYINYQRLMDYMNNRKDWKINVRFGTLKDYFKVANKKNKKNILKHPNNGFPVLSGDFFPYSDQENAYWTGYYTTRPFDKTFSRDLQANIQAADILNTLAYAHLKKWGMNYREQFFQFSTLLLKARRALGLFLHHDAITGTAKEFVVVDYEQKLAEAYNNTQIIMKTAIQILASSGKLMTPLVFRPETIRPAHNEEPQKKVFKLVNTNVRVMLFNPLPQYRQEVVQFLVDSSMVIVKNEKFQIVPCQVNPIWQDQTTVSPSVFEVTFVVTLPPFGIVPFMLFKAEHLDLNNVFPSRISIYNRDELNVPKNVKFYIQRPEPKPVQPIVLENEHMRIEFDATKGMMTSVLDIETGNKTDISMEYFAYKSQGSGAYIFYPSPTDNTKVIYDIPVIRKISGPIYSKLEVAFNHYLKYSVTLYHVPTLQAQGIHIENHVDIRPLKDREFVMRFKTSIDNRDGSYFTDQNGFQLIRRKTNPNLRIEANYYPMTSMAMLEDRAQRFSILSAQSHGVAGLENGWLEVMLDRQLTYDDHRGLGEPVEDNKPVTSNFVLLLENRRGPNKHQNSHYALPSLLSVATNDFLQQPVVKYYSTIDSDIFHKTVSPVSLPLPCDISVVTFRSLATANFVHNGTSLILHRRGYDCDFPDVGLQCSVDNQQFSLQTLLKKFPISSIRETTLTHLYEKRKIDAKNTIEIPPMEIAAYHINW</sequence>
<dbReference type="PANTHER" id="PTHR11607">
    <property type="entry name" value="ALPHA-MANNOSIDASE"/>
    <property type="match status" value="1"/>
</dbReference>
<dbReference type="FunFam" id="3.20.110.10:FF:000010">
    <property type="entry name" value="Alpha-mannosidase"/>
    <property type="match status" value="1"/>
</dbReference>
<dbReference type="EMBL" id="JAZGQO010000007">
    <property type="protein sequence ID" value="KAK6181241.1"/>
    <property type="molecule type" value="Genomic_DNA"/>
</dbReference>
<dbReference type="InterPro" id="IPR028995">
    <property type="entry name" value="Glyco_hydro_57/38_cen_sf"/>
</dbReference>
<dbReference type="SUPFAM" id="SSF88688">
    <property type="entry name" value="Families 57/38 glycoside transferase middle domain"/>
    <property type="match status" value="1"/>
</dbReference>
<gene>
    <name evidence="12" type="ORF">SNE40_009137</name>
</gene>
<keyword evidence="10" id="KW-1133">Transmembrane helix</keyword>
<evidence type="ECO:0000256" key="3">
    <source>
        <dbReference type="ARBA" id="ARBA00022801"/>
    </source>
</evidence>
<dbReference type="GO" id="GO:0046872">
    <property type="term" value="F:metal ion binding"/>
    <property type="evidence" value="ECO:0007669"/>
    <property type="project" value="UniProtKB-KW"/>
</dbReference>
<dbReference type="InterPro" id="IPR011013">
    <property type="entry name" value="Gal_mutarotase_sf_dom"/>
</dbReference>
<keyword evidence="2 9" id="KW-0479">Metal-binding</keyword>
<organism evidence="12 13">
    <name type="scientific">Patella caerulea</name>
    <name type="common">Rayed Mediterranean limpet</name>
    <dbReference type="NCBI Taxonomy" id="87958"/>
    <lineage>
        <taxon>Eukaryota</taxon>
        <taxon>Metazoa</taxon>
        <taxon>Spiralia</taxon>
        <taxon>Lophotrochozoa</taxon>
        <taxon>Mollusca</taxon>
        <taxon>Gastropoda</taxon>
        <taxon>Patellogastropoda</taxon>
        <taxon>Patelloidea</taxon>
        <taxon>Patellidae</taxon>
        <taxon>Patella</taxon>
    </lineage>
</organism>
<dbReference type="Pfam" id="PF09261">
    <property type="entry name" value="Alpha-mann_mid"/>
    <property type="match status" value="1"/>
</dbReference>
<dbReference type="Gene3D" id="3.20.110.10">
    <property type="entry name" value="Glycoside hydrolase 38, N terminal domain"/>
    <property type="match status" value="1"/>
</dbReference>
<dbReference type="FunFam" id="1.20.1270.50:FF:000001">
    <property type="entry name" value="Alpha-mannosidase"/>
    <property type="match status" value="1"/>
</dbReference>
<evidence type="ECO:0000256" key="10">
    <source>
        <dbReference type="SAM" id="Phobius"/>
    </source>
</evidence>
<evidence type="ECO:0000256" key="9">
    <source>
        <dbReference type="RuleBase" id="RU361199"/>
    </source>
</evidence>
<comment type="caution">
    <text evidence="12">The sequence shown here is derived from an EMBL/GenBank/DDBJ whole genome shotgun (WGS) entry which is preliminary data.</text>
</comment>
<dbReference type="GO" id="GO:0004572">
    <property type="term" value="F:mannosyl-oligosaccharide 1,3-1,6-alpha-mannosidase activity"/>
    <property type="evidence" value="ECO:0007669"/>
    <property type="project" value="UniProtKB-EC"/>
</dbReference>
<feature type="transmembrane region" description="Helical" evidence="10">
    <location>
        <begin position="20"/>
        <end position="37"/>
    </location>
</feature>
<dbReference type="EC" id="3.2.1.-" evidence="9"/>
<dbReference type="InterPro" id="IPR011682">
    <property type="entry name" value="Glyco_hydro_38_C"/>
</dbReference>
<name>A0AAN8PXS0_PATCE</name>
<evidence type="ECO:0000256" key="4">
    <source>
        <dbReference type="ARBA" id="ARBA00022833"/>
    </source>
</evidence>
<comment type="catalytic activity">
    <reaction evidence="8">
        <text>N(4)-{beta-D-GlcNAc-(1-&gt;2)-alpha-D-Man-(1-&gt;3)-[alpha-D-Man-(1-&gt;3)-[alpha-D-Man-(1-&gt;6)]-alpha-D-Man-(1-&gt;6)]-beta-D-Man-(1-&gt;4)-beta-D-GlcNAc-(1-&gt;4)-beta-D-GlcNAc}-L-asparaginyl-[protein] + 2 H2O = 2 alpha-D-mannopyranose + an N(4)-{beta-D-GlcNAc-(1-&gt;2)-alpha-D-Man-(1-&gt;3)-[alpha-D-Man-(1-&gt;6)]-beta-D-Man-(1-&gt;4)-beta-D-GlcNAc-(1-&gt;4)-beta-D-GlcNAc}-L-asparaginyl-[protein]</text>
        <dbReference type="Rhea" id="RHEA:56052"/>
        <dbReference type="Rhea" id="RHEA-COMP:14368"/>
        <dbReference type="Rhea" id="RHEA-COMP:14369"/>
        <dbReference type="ChEBI" id="CHEBI:15377"/>
        <dbReference type="ChEBI" id="CHEBI:28729"/>
        <dbReference type="ChEBI" id="CHEBI:60615"/>
        <dbReference type="ChEBI" id="CHEBI:60625"/>
        <dbReference type="EC" id="3.2.1.114"/>
    </reaction>
</comment>
<evidence type="ECO:0000256" key="6">
    <source>
        <dbReference type="ARBA" id="ARBA00023295"/>
    </source>
</evidence>
<dbReference type="Gene3D" id="2.70.98.30">
    <property type="entry name" value="Golgi alpha-mannosidase II, domain 4"/>
    <property type="match status" value="1"/>
</dbReference>
<keyword evidence="4 9" id="KW-0862">Zinc</keyword>
<evidence type="ECO:0000313" key="13">
    <source>
        <dbReference type="Proteomes" id="UP001347796"/>
    </source>
</evidence>
<dbReference type="PANTHER" id="PTHR11607:SF3">
    <property type="entry name" value="LYSOSOMAL ALPHA-MANNOSIDASE"/>
    <property type="match status" value="1"/>
</dbReference>
<dbReference type="Gene3D" id="2.60.40.1180">
    <property type="entry name" value="Golgi alpha-mannosidase II"/>
    <property type="match status" value="1"/>
</dbReference>
<evidence type="ECO:0000256" key="7">
    <source>
        <dbReference type="ARBA" id="ARBA00059516"/>
    </source>
</evidence>
<dbReference type="Proteomes" id="UP001347796">
    <property type="component" value="Unassembled WGS sequence"/>
</dbReference>
<evidence type="ECO:0000313" key="12">
    <source>
        <dbReference type="EMBL" id="KAK6181241.1"/>
    </source>
</evidence>
<evidence type="ECO:0000256" key="5">
    <source>
        <dbReference type="ARBA" id="ARBA00023157"/>
    </source>
</evidence>
<dbReference type="InterPro" id="IPR027291">
    <property type="entry name" value="Glyco_hydro_38_N_sf"/>
</dbReference>
<keyword evidence="13" id="KW-1185">Reference proteome</keyword>
<dbReference type="SUPFAM" id="SSF74650">
    <property type="entry name" value="Galactose mutarotase-like"/>
    <property type="match status" value="1"/>
</dbReference>
<accession>A0AAN8PXS0</accession>
<protein>
    <recommendedName>
        <fullName evidence="9">Alpha-mannosidase</fullName>
        <ecNumber evidence="9">3.2.1.-</ecNumber>
    </recommendedName>
</protein>
<keyword evidence="3 9" id="KW-0378">Hydrolase</keyword>
<comment type="function">
    <text evidence="7">Catalyzes the first committed step in the biosynthesis of complex N-glycans. It controls conversion of high mannose to complex N-glycans; the final hydrolytic step in the N-glycan maturation pathway.</text>
</comment>
<dbReference type="GO" id="GO:0006491">
    <property type="term" value="P:N-glycan processing"/>
    <property type="evidence" value="ECO:0007669"/>
    <property type="project" value="TreeGrafter"/>
</dbReference>
<dbReference type="InterPro" id="IPR037094">
    <property type="entry name" value="Glyco_hydro_38_cen_sf"/>
</dbReference>
<comment type="cofactor">
    <cofactor evidence="9">
        <name>Zn(2+)</name>
        <dbReference type="ChEBI" id="CHEBI:29105"/>
    </cofactor>
    <text evidence="9">Binds 1 zinc ion per subunit.</text>
</comment>
<dbReference type="InterPro" id="IPR011330">
    <property type="entry name" value="Glyco_hydro/deAcase_b/a-brl"/>
</dbReference>
<evidence type="ECO:0000256" key="1">
    <source>
        <dbReference type="ARBA" id="ARBA00009792"/>
    </source>
</evidence>
<dbReference type="SUPFAM" id="SSF88713">
    <property type="entry name" value="Glycoside hydrolase/deacetylase"/>
    <property type="match status" value="1"/>
</dbReference>
<dbReference type="GO" id="GO:0030246">
    <property type="term" value="F:carbohydrate binding"/>
    <property type="evidence" value="ECO:0007669"/>
    <property type="project" value="InterPro"/>
</dbReference>
<keyword evidence="5" id="KW-1015">Disulfide bond</keyword>
<evidence type="ECO:0000256" key="8">
    <source>
        <dbReference type="ARBA" id="ARBA00093232"/>
    </source>
</evidence>
<dbReference type="InterPro" id="IPR050843">
    <property type="entry name" value="Glycosyl_Hydrlase_38"/>
</dbReference>
<keyword evidence="6 9" id="KW-0326">Glycosidase</keyword>
<dbReference type="InterPro" id="IPR015341">
    <property type="entry name" value="Glyco_hydro_38_cen"/>
</dbReference>
<feature type="domain" description="Glycoside hydrolase family 38 central" evidence="11">
    <location>
        <begin position="460"/>
        <end position="547"/>
    </location>
</feature>
<evidence type="ECO:0000256" key="2">
    <source>
        <dbReference type="ARBA" id="ARBA00022723"/>
    </source>
</evidence>
<dbReference type="GO" id="GO:0006013">
    <property type="term" value="P:mannose metabolic process"/>
    <property type="evidence" value="ECO:0007669"/>
    <property type="project" value="InterPro"/>
</dbReference>
<proteinExistence type="inferred from homology"/>